<evidence type="ECO:0000256" key="1">
    <source>
        <dbReference type="SAM" id="MobiDB-lite"/>
    </source>
</evidence>
<protein>
    <submittedName>
        <fullName evidence="2">Kinesin-related protein 4 isoform X2</fullName>
    </submittedName>
</protein>
<reference evidence="2" key="1">
    <citation type="submission" date="2017-11" db="EMBL/GenBank/DDBJ databases">
        <title>The sensing device of the deep-sea amphipod.</title>
        <authorList>
            <person name="Kobayashi H."/>
            <person name="Nagahama T."/>
            <person name="Arai W."/>
            <person name="Sasagawa Y."/>
            <person name="Umeda M."/>
            <person name="Hayashi T."/>
            <person name="Nikaido I."/>
            <person name="Watanabe H."/>
            <person name="Oguri K."/>
            <person name="Kitazato H."/>
            <person name="Fujioka K."/>
            <person name="Kido Y."/>
            <person name="Takami H."/>
        </authorList>
    </citation>
    <scope>NUCLEOTIDE SEQUENCE</scope>
    <source>
        <tissue evidence="2">Whole body</tissue>
    </source>
</reference>
<dbReference type="PANTHER" id="PTHR33480">
    <property type="entry name" value="SET DOMAIN-CONTAINING PROTEIN-RELATED"/>
    <property type="match status" value="1"/>
</dbReference>
<organism evidence="2">
    <name type="scientific">Hirondellea gigas</name>
    <dbReference type="NCBI Taxonomy" id="1518452"/>
    <lineage>
        <taxon>Eukaryota</taxon>
        <taxon>Metazoa</taxon>
        <taxon>Ecdysozoa</taxon>
        <taxon>Arthropoda</taxon>
        <taxon>Crustacea</taxon>
        <taxon>Multicrustacea</taxon>
        <taxon>Malacostraca</taxon>
        <taxon>Eumalacostraca</taxon>
        <taxon>Peracarida</taxon>
        <taxon>Amphipoda</taxon>
        <taxon>Amphilochidea</taxon>
        <taxon>Lysianassida</taxon>
        <taxon>Lysianassidira</taxon>
        <taxon>Lysianassoidea</taxon>
        <taxon>Lysianassidae</taxon>
        <taxon>Hirondellea</taxon>
    </lineage>
</organism>
<feature type="region of interest" description="Disordered" evidence="1">
    <location>
        <begin position="1"/>
        <end position="25"/>
    </location>
</feature>
<dbReference type="AlphaFoldDB" id="A0A6A7FWU4"/>
<dbReference type="EMBL" id="IACT01003803">
    <property type="protein sequence ID" value="LAC23027.1"/>
    <property type="molecule type" value="mRNA"/>
</dbReference>
<accession>A0A6A7FWU4</accession>
<proteinExistence type="evidence at transcript level"/>
<name>A0A6A7FWU4_9CRUS</name>
<dbReference type="PANTHER" id="PTHR33480:SF1">
    <property type="entry name" value="TYR RECOMBINASE DOMAIN-CONTAINING PROTEIN"/>
    <property type="match status" value="1"/>
</dbReference>
<evidence type="ECO:0000313" key="2">
    <source>
        <dbReference type="EMBL" id="LAC23027.1"/>
    </source>
</evidence>
<sequence length="423" mass="49233">MESSSSVKDTSEVIMPNTDNSMSTDEIDSYNDPLFVSNIPNGAYKWNKQNFCKFCKKGVIKMSRHLKHVHKDEDDVRKMNALPRKSEEKRQIQEQLRREGNYKYNKESLRRNKGFIMPQTRPRNKKHIEAKSYLPCVYCKGFFGKKYLYKHHERCFMNISRRKTKKVALESQLLLENYSFGTSDSFKNNIVLEMTNDEITQTAIGDFLIMKFGESIYSKLKKQHNANYIRQRMRQTARLLIIAKSIDDELEDLEDLLQPKNYDTIIKSVKILGDYNESSGEYGISALPLKIGHNLRKFASVLQTLGIMTSNTNTIQKSRHFLDLMNSEYIVVASQALTSLNHKKFNKPKYLPVTEDVKKLTVYVQRQMSTYSEALKNKGDSDSYIKLAQATLVALLLFNRRRTGEIQRITRRFPQGNKCQNIH</sequence>